<dbReference type="PANTHER" id="PTHR31639:SF172">
    <property type="entry name" value="F-BOX_LRR-REPEAT PROTEIN 25-LIKE"/>
    <property type="match status" value="1"/>
</dbReference>
<dbReference type="EMBL" id="JACEIK010001096">
    <property type="protein sequence ID" value="MCD7465931.1"/>
    <property type="molecule type" value="Genomic_DNA"/>
</dbReference>
<reference evidence="3 4" key="1">
    <citation type="journal article" date="2021" name="BMC Genomics">
        <title>Datura genome reveals duplications of psychoactive alkaloid biosynthetic genes and high mutation rate following tissue culture.</title>
        <authorList>
            <person name="Rajewski A."/>
            <person name="Carter-House D."/>
            <person name="Stajich J."/>
            <person name="Litt A."/>
        </authorList>
    </citation>
    <scope>NUCLEOTIDE SEQUENCE [LARGE SCALE GENOMIC DNA]</scope>
    <source>
        <strain evidence="3">AR-01</strain>
    </source>
</reference>
<dbReference type="SUPFAM" id="SSF81383">
    <property type="entry name" value="F-box domain"/>
    <property type="match status" value="1"/>
</dbReference>
<dbReference type="Proteomes" id="UP000823775">
    <property type="component" value="Unassembled WGS sequence"/>
</dbReference>
<dbReference type="CDD" id="cd22160">
    <property type="entry name" value="F-box_AtFBL13-like"/>
    <property type="match status" value="1"/>
</dbReference>
<gene>
    <name evidence="3" type="ORF">HAX54_002146</name>
</gene>
<dbReference type="Pfam" id="PF00646">
    <property type="entry name" value="F-box"/>
    <property type="match status" value="1"/>
</dbReference>
<protein>
    <recommendedName>
        <fullName evidence="5">F-box domain-containing protein</fullName>
    </recommendedName>
</protein>
<evidence type="ECO:0000259" key="2">
    <source>
        <dbReference type="Pfam" id="PF23622"/>
    </source>
</evidence>
<comment type="caution">
    <text evidence="3">The sequence shown here is derived from an EMBL/GenBank/DDBJ whole genome shotgun (WGS) entry which is preliminary data.</text>
</comment>
<accession>A0ABS8T511</accession>
<dbReference type="Pfam" id="PF23622">
    <property type="entry name" value="LRR_At1g61320_AtMIF1"/>
    <property type="match status" value="1"/>
</dbReference>
<name>A0ABS8T511_DATST</name>
<dbReference type="InterPro" id="IPR053781">
    <property type="entry name" value="F-box_AtFBL13-like"/>
</dbReference>
<dbReference type="InterPro" id="IPR036047">
    <property type="entry name" value="F-box-like_dom_sf"/>
</dbReference>
<sequence>MAVDGGDRLSDLPESILLYILSMLSDGKEVVRTSVLSKRWRFLWKSVPVSLSFSLPVDRSENEVLDFVSSTHRELHYWRSCQKVEKFWVFFCIFEDKFVKDVDLWVYFATQLANVEEFVLGLFCLNEQRYEFPQFGYKNTSLRNLVLQCCALNPSGSVNWSSLVTLSIRELKLTEGVMEKVLSGCPNLECLQLDYFWGIHRIEISNAKLRKLIIINYGTGVNDVLLEIFAPYVQTLQLIGPCHGEICLRNVASLVTAAFYSEFDFGGGDEFQKESSCLKQLLRSFARVENLELGPWCIEVYS</sequence>
<dbReference type="InterPro" id="IPR001810">
    <property type="entry name" value="F-box_dom"/>
</dbReference>
<evidence type="ECO:0000259" key="1">
    <source>
        <dbReference type="Pfam" id="PF00646"/>
    </source>
</evidence>
<evidence type="ECO:0008006" key="5">
    <source>
        <dbReference type="Google" id="ProtNLM"/>
    </source>
</evidence>
<evidence type="ECO:0000313" key="4">
    <source>
        <dbReference type="Proteomes" id="UP000823775"/>
    </source>
</evidence>
<dbReference type="InterPro" id="IPR032675">
    <property type="entry name" value="LRR_dom_sf"/>
</dbReference>
<proteinExistence type="predicted"/>
<evidence type="ECO:0000313" key="3">
    <source>
        <dbReference type="EMBL" id="MCD7465931.1"/>
    </source>
</evidence>
<organism evidence="3 4">
    <name type="scientific">Datura stramonium</name>
    <name type="common">Jimsonweed</name>
    <name type="synonym">Common thornapple</name>
    <dbReference type="NCBI Taxonomy" id="4076"/>
    <lineage>
        <taxon>Eukaryota</taxon>
        <taxon>Viridiplantae</taxon>
        <taxon>Streptophyta</taxon>
        <taxon>Embryophyta</taxon>
        <taxon>Tracheophyta</taxon>
        <taxon>Spermatophyta</taxon>
        <taxon>Magnoliopsida</taxon>
        <taxon>eudicotyledons</taxon>
        <taxon>Gunneridae</taxon>
        <taxon>Pentapetalae</taxon>
        <taxon>asterids</taxon>
        <taxon>lamiids</taxon>
        <taxon>Solanales</taxon>
        <taxon>Solanaceae</taxon>
        <taxon>Solanoideae</taxon>
        <taxon>Datureae</taxon>
        <taxon>Datura</taxon>
    </lineage>
</organism>
<dbReference type="SUPFAM" id="SSF52047">
    <property type="entry name" value="RNI-like"/>
    <property type="match status" value="1"/>
</dbReference>
<feature type="domain" description="F-box" evidence="1">
    <location>
        <begin position="9"/>
        <end position="48"/>
    </location>
</feature>
<dbReference type="Gene3D" id="1.20.1280.50">
    <property type="match status" value="1"/>
</dbReference>
<keyword evidence="4" id="KW-1185">Reference proteome</keyword>
<dbReference type="Gene3D" id="3.80.10.10">
    <property type="entry name" value="Ribonuclease Inhibitor"/>
    <property type="match status" value="1"/>
</dbReference>
<dbReference type="PANTHER" id="PTHR31639">
    <property type="entry name" value="F-BOX PROTEIN-LIKE"/>
    <property type="match status" value="1"/>
</dbReference>
<feature type="domain" description="At1g61320/AtMIF1 LRR" evidence="2">
    <location>
        <begin position="95"/>
        <end position="254"/>
    </location>
</feature>
<dbReference type="InterPro" id="IPR055357">
    <property type="entry name" value="LRR_At1g61320_AtMIF1"/>
</dbReference>